<protein>
    <recommendedName>
        <fullName evidence="2">N-acetyltransferase domain-containing protein</fullName>
    </recommendedName>
</protein>
<feature type="compositionally biased region" description="Polar residues" evidence="1">
    <location>
        <begin position="1"/>
        <end position="15"/>
    </location>
</feature>
<organism evidence="3 4">
    <name type="scientific">Cytospora leucostoma</name>
    <dbReference type="NCBI Taxonomy" id="1230097"/>
    <lineage>
        <taxon>Eukaryota</taxon>
        <taxon>Fungi</taxon>
        <taxon>Dikarya</taxon>
        <taxon>Ascomycota</taxon>
        <taxon>Pezizomycotina</taxon>
        <taxon>Sordariomycetes</taxon>
        <taxon>Sordariomycetidae</taxon>
        <taxon>Diaporthales</taxon>
        <taxon>Cytosporaceae</taxon>
        <taxon>Cytospora</taxon>
    </lineage>
</organism>
<evidence type="ECO:0000313" key="3">
    <source>
        <dbReference type="EMBL" id="ROW17633.1"/>
    </source>
</evidence>
<evidence type="ECO:0000256" key="1">
    <source>
        <dbReference type="SAM" id="MobiDB-lite"/>
    </source>
</evidence>
<dbReference type="Proteomes" id="UP000285146">
    <property type="component" value="Unassembled WGS sequence"/>
</dbReference>
<reference evidence="3 4" key="1">
    <citation type="submission" date="2015-09" db="EMBL/GenBank/DDBJ databases">
        <title>Host preference determinants of Valsa canker pathogens revealed by comparative genomics.</title>
        <authorList>
            <person name="Yin Z."/>
            <person name="Huang L."/>
        </authorList>
    </citation>
    <scope>NUCLEOTIDE SEQUENCE [LARGE SCALE GENOMIC DNA]</scope>
    <source>
        <strain evidence="3 4">SXYLt</strain>
    </source>
</reference>
<comment type="caution">
    <text evidence="3">The sequence shown here is derived from an EMBL/GenBank/DDBJ whole genome shotgun (WGS) entry which is preliminary data.</text>
</comment>
<dbReference type="Gene3D" id="3.40.630.30">
    <property type="match status" value="1"/>
</dbReference>
<dbReference type="InterPro" id="IPR000182">
    <property type="entry name" value="GNAT_dom"/>
</dbReference>
<feature type="region of interest" description="Disordered" evidence="1">
    <location>
        <begin position="1"/>
        <end position="22"/>
    </location>
</feature>
<dbReference type="InterPro" id="IPR052523">
    <property type="entry name" value="Trichothecene_AcTrans"/>
</dbReference>
<dbReference type="STRING" id="1230097.A0A423XM90"/>
<keyword evidence="4" id="KW-1185">Reference proteome</keyword>
<dbReference type="PANTHER" id="PTHR42791:SF1">
    <property type="entry name" value="N-ACETYLTRANSFERASE DOMAIN-CONTAINING PROTEIN"/>
    <property type="match status" value="1"/>
</dbReference>
<feature type="domain" description="N-acetyltransferase" evidence="2">
    <location>
        <begin position="84"/>
        <end position="210"/>
    </location>
</feature>
<accession>A0A423XM90</accession>
<gene>
    <name evidence="3" type="ORF">VPNG_00995</name>
</gene>
<evidence type="ECO:0000313" key="4">
    <source>
        <dbReference type="Proteomes" id="UP000285146"/>
    </source>
</evidence>
<dbReference type="InterPro" id="IPR016181">
    <property type="entry name" value="Acyl_CoA_acyltransferase"/>
</dbReference>
<dbReference type="GO" id="GO:0016747">
    <property type="term" value="F:acyltransferase activity, transferring groups other than amino-acyl groups"/>
    <property type="evidence" value="ECO:0007669"/>
    <property type="project" value="InterPro"/>
</dbReference>
<dbReference type="AlphaFoldDB" id="A0A423XM90"/>
<dbReference type="OrthoDB" id="410198at2759"/>
<dbReference type="SUPFAM" id="SSF55729">
    <property type="entry name" value="Acyl-CoA N-acyltransferases (Nat)"/>
    <property type="match status" value="1"/>
</dbReference>
<dbReference type="PROSITE" id="PS51186">
    <property type="entry name" value="GNAT"/>
    <property type="match status" value="1"/>
</dbReference>
<name>A0A423XM90_9PEZI</name>
<dbReference type="PANTHER" id="PTHR42791">
    <property type="entry name" value="GNAT FAMILY ACETYLTRANSFERASE"/>
    <property type="match status" value="1"/>
</dbReference>
<proteinExistence type="predicted"/>
<sequence>MNPNGNLDSLPTLSKPSKPLAPTAISTYKDSQRRVAEIASRATLNDPLNVLFQREKTSPLTPVTAMQLYGACMACISRRIAAGAFVVEAAGFAAVACWELPQSTPPDLPEETIDKLFAREGRPIYAPFLRDLQVARCEVLGSHTRFWSLSSMARDPNRKAKGAVRAVIQLLVARARAESLPLWLVAANERARDVYAYFGFRVVKVPEEFC</sequence>
<dbReference type="InParanoid" id="A0A423XM90"/>
<dbReference type="EMBL" id="LKEB01000002">
    <property type="protein sequence ID" value="ROW17633.1"/>
    <property type="molecule type" value="Genomic_DNA"/>
</dbReference>
<evidence type="ECO:0000259" key="2">
    <source>
        <dbReference type="PROSITE" id="PS51186"/>
    </source>
</evidence>